<dbReference type="InterPro" id="IPR000014">
    <property type="entry name" value="PAS"/>
</dbReference>
<keyword evidence="13" id="KW-0175">Coiled coil</keyword>
<reference evidence="17" key="1">
    <citation type="journal article" date="2019" name="Int. J. Syst. Evol. Microbiol.">
        <title>The Global Catalogue of Microorganisms (GCM) 10K type strain sequencing project: providing services to taxonomists for standard genome sequencing and annotation.</title>
        <authorList>
            <consortium name="The Broad Institute Genomics Platform"/>
            <consortium name="The Broad Institute Genome Sequencing Center for Infectious Disease"/>
            <person name="Wu L."/>
            <person name="Ma J."/>
        </authorList>
    </citation>
    <scope>NUCLEOTIDE SEQUENCE [LARGE SCALE GENOMIC DNA]</scope>
    <source>
        <strain evidence="17">JCM 17705</strain>
    </source>
</reference>
<dbReference type="NCBIfam" id="TIGR00229">
    <property type="entry name" value="sensory_box"/>
    <property type="match status" value="2"/>
</dbReference>
<evidence type="ECO:0000256" key="11">
    <source>
        <dbReference type="ARBA" id="ARBA00023012"/>
    </source>
</evidence>
<organism evidence="16 17">
    <name type="scientific">Mucilaginibacter gynuensis</name>
    <dbReference type="NCBI Taxonomy" id="1302236"/>
    <lineage>
        <taxon>Bacteria</taxon>
        <taxon>Pseudomonadati</taxon>
        <taxon>Bacteroidota</taxon>
        <taxon>Sphingobacteriia</taxon>
        <taxon>Sphingobacteriales</taxon>
        <taxon>Sphingobacteriaceae</taxon>
        <taxon>Mucilaginibacter</taxon>
    </lineage>
</organism>
<evidence type="ECO:0000313" key="17">
    <source>
        <dbReference type="Proteomes" id="UP001500582"/>
    </source>
</evidence>
<dbReference type="Pfam" id="PF00512">
    <property type="entry name" value="HisKA"/>
    <property type="match status" value="1"/>
</dbReference>
<dbReference type="InterPro" id="IPR036890">
    <property type="entry name" value="HATPase_C_sf"/>
</dbReference>
<feature type="domain" description="PAS" evidence="15">
    <location>
        <begin position="345"/>
        <end position="416"/>
    </location>
</feature>
<evidence type="ECO:0000256" key="7">
    <source>
        <dbReference type="ARBA" id="ARBA00022741"/>
    </source>
</evidence>
<dbReference type="PRINTS" id="PR00344">
    <property type="entry name" value="BCTRLSENSOR"/>
</dbReference>
<dbReference type="InterPro" id="IPR050351">
    <property type="entry name" value="BphY/WalK/GraS-like"/>
</dbReference>
<comment type="catalytic activity">
    <reaction evidence="1">
        <text>ATP + protein L-histidine = ADP + protein N-phospho-L-histidine.</text>
        <dbReference type="EC" id="2.7.13.3"/>
    </reaction>
</comment>
<evidence type="ECO:0000256" key="5">
    <source>
        <dbReference type="ARBA" id="ARBA00022679"/>
    </source>
</evidence>
<comment type="caution">
    <text evidence="16">The sequence shown here is derived from an EMBL/GenBank/DDBJ whole genome shotgun (WGS) entry which is preliminary data.</text>
</comment>
<dbReference type="SUPFAM" id="SSF55785">
    <property type="entry name" value="PYP-like sensor domain (PAS domain)"/>
    <property type="match status" value="3"/>
</dbReference>
<evidence type="ECO:0000256" key="10">
    <source>
        <dbReference type="ARBA" id="ARBA00022989"/>
    </source>
</evidence>
<dbReference type="SMART" id="SM00387">
    <property type="entry name" value="HATPase_c"/>
    <property type="match status" value="1"/>
</dbReference>
<evidence type="ECO:0000256" key="13">
    <source>
        <dbReference type="SAM" id="Coils"/>
    </source>
</evidence>
<dbReference type="PANTHER" id="PTHR42878">
    <property type="entry name" value="TWO-COMPONENT HISTIDINE KINASE"/>
    <property type="match status" value="1"/>
</dbReference>
<keyword evidence="11" id="KW-0902">Two-component regulatory system</keyword>
<keyword evidence="17" id="KW-1185">Reference proteome</keyword>
<dbReference type="SMART" id="SM00388">
    <property type="entry name" value="HisKA"/>
    <property type="match status" value="1"/>
</dbReference>
<dbReference type="Pfam" id="PF08448">
    <property type="entry name" value="PAS_4"/>
    <property type="match status" value="2"/>
</dbReference>
<keyword evidence="7" id="KW-0547">Nucleotide-binding</keyword>
<evidence type="ECO:0000256" key="12">
    <source>
        <dbReference type="ARBA" id="ARBA00023136"/>
    </source>
</evidence>
<keyword evidence="12" id="KW-0472">Membrane</keyword>
<keyword evidence="8" id="KW-0418">Kinase</keyword>
<dbReference type="InterPro" id="IPR003661">
    <property type="entry name" value="HisK_dim/P_dom"/>
</dbReference>
<evidence type="ECO:0000256" key="8">
    <source>
        <dbReference type="ARBA" id="ARBA00022777"/>
    </source>
</evidence>
<dbReference type="Gene3D" id="3.30.565.10">
    <property type="entry name" value="Histidine kinase-like ATPase, C-terminal domain"/>
    <property type="match status" value="1"/>
</dbReference>
<dbReference type="EC" id="2.7.13.3" evidence="3"/>
<evidence type="ECO:0000256" key="9">
    <source>
        <dbReference type="ARBA" id="ARBA00022840"/>
    </source>
</evidence>
<evidence type="ECO:0000313" key="16">
    <source>
        <dbReference type="EMBL" id="GAA4313368.1"/>
    </source>
</evidence>
<evidence type="ECO:0000256" key="3">
    <source>
        <dbReference type="ARBA" id="ARBA00012438"/>
    </source>
</evidence>
<proteinExistence type="predicted"/>
<dbReference type="InterPro" id="IPR005467">
    <property type="entry name" value="His_kinase_dom"/>
</dbReference>
<dbReference type="Gene3D" id="1.10.287.130">
    <property type="match status" value="1"/>
</dbReference>
<dbReference type="SUPFAM" id="SSF55874">
    <property type="entry name" value="ATPase domain of HSP90 chaperone/DNA topoisomerase II/histidine kinase"/>
    <property type="match status" value="1"/>
</dbReference>
<comment type="subcellular location">
    <subcellularLocation>
        <location evidence="2">Membrane</location>
        <topology evidence="2">Multi-pass membrane protein</topology>
    </subcellularLocation>
</comment>
<keyword evidence="4" id="KW-0597">Phosphoprotein</keyword>
<protein>
    <recommendedName>
        <fullName evidence="3">histidine kinase</fullName>
        <ecNumber evidence="3">2.7.13.3</ecNumber>
    </recommendedName>
</protein>
<dbReference type="Gene3D" id="3.30.450.20">
    <property type="entry name" value="PAS domain"/>
    <property type="match status" value="3"/>
</dbReference>
<evidence type="ECO:0000256" key="2">
    <source>
        <dbReference type="ARBA" id="ARBA00004141"/>
    </source>
</evidence>
<feature type="coiled-coil region" evidence="13">
    <location>
        <begin position="155"/>
        <end position="207"/>
    </location>
</feature>
<evidence type="ECO:0000259" key="14">
    <source>
        <dbReference type="PROSITE" id="PS50109"/>
    </source>
</evidence>
<dbReference type="InterPro" id="IPR004358">
    <property type="entry name" value="Sig_transdc_His_kin-like_C"/>
</dbReference>
<dbReference type="PROSITE" id="PS50109">
    <property type="entry name" value="HIS_KIN"/>
    <property type="match status" value="1"/>
</dbReference>
<evidence type="ECO:0000256" key="4">
    <source>
        <dbReference type="ARBA" id="ARBA00022553"/>
    </source>
</evidence>
<name>A0ABP8FYC6_9SPHI</name>
<dbReference type="InterPro" id="IPR036097">
    <property type="entry name" value="HisK_dim/P_sf"/>
</dbReference>
<gene>
    <name evidence="16" type="ORF">GCM10023149_09110</name>
</gene>
<keyword evidence="9" id="KW-0067">ATP-binding</keyword>
<dbReference type="InterPro" id="IPR003594">
    <property type="entry name" value="HATPase_dom"/>
</dbReference>
<dbReference type="CDD" id="cd00130">
    <property type="entry name" value="PAS"/>
    <property type="match status" value="1"/>
</dbReference>
<dbReference type="PROSITE" id="PS50112">
    <property type="entry name" value="PAS"/>
    <property type="match status" value="1"/>
</dbReference>
<evidence type="ECO:0000256" key="6">
    <source>
        <dbReference type="ARBA" id="ARBA00022692"/>
    </source>
</evidence>
<dbReference type="SUPFAM" id="SSF47384">
    <property type="entry name" value="Homodimeric domain of signal transducing histidine kinase"/>
    <property type="match status" value="1"/>
</dbReference>
<dbReference type="Pfam" id="PF02518">
    <property type="entry name" value="HATPase_c"/>
    <property type="match status" value="1"/>
</dbReference>
<dbReference type="InterPro" id="IPR013656">
    <property type="entry name" value="PAS_4"/>
</dbReference>
<keyword evidence="6" id="KW-0812">Transmembrane</keyword>
<feature type="domain" description="Histidine kinase" evidence="14">
    <location>
        <begin position="476"/>
        <end position="691"/>
    </location>
</feature>
<dbReference type="RefSeq" id="WP_345209819.1">
    <property type="nucleotide sequence ID" value="NZ_BAABFT010000002.1"/>
</dbReference>
<keyword evidence="5" id="KW-0808">Transferase</keyword>
<dbReference type="SMART" id="SM00091">
    <property type="entry name" value="PAS"/>
    <property type="match status" value="2"/>
</dbReference>
<dbReference type="CDD" id="cd00082">
    <property type="entry name" value="HisKA"/>
    <property type="match status" value="1"/>
</dbReference>
<dbReference type="Proteomes" id="UP001500582">
    <property type="component" value="Unassembled WGS sequence"/>
</dbReference>
<dbReference type="EMBL" id="BAABFT010000002">
    <property type="protein sequence ID" value="GAA4313368.1"/>
    <property type="molecule type" value="Genomic_DNA"/>
</dbReference>
<dbReference type="PANTHER" id="PTHR42878:SF7">
    <property type="entry name" value="SENSOR HISTIDINE KINASE GLRK"/>
    <property type="match status" value="1"/>
</dbReference>
<accession>A0ABP8FYC6</accession>
<evidence type="ECO:0000256" key="1">
    <source>
        <dbReference type="ARBA" id="ARBA00000085"/>
    </source>
</evidence>
<evidence type="ECO:0000259" key="15">
    <source>
        <dbReference type="PROSITE" id="PS50112"/>
    </source>
</evidence>
<sequence>MEHTGLMDTGNYLQDTALIDVLMLANEATAIYTNEELQIGFANDAMIAIWGKDRSVVGKTFEEAIPEIKGQPFTDLLKGVWQTGETYTAKDTPANLVVNGVLQTFYFNFEYRAIRNAAGQTYSLLHTAHDVTQNVLDRNAIADQGIKEQELIKELATSNDELAAVVEEYQASNEELSSLNEEYTALNEELNATNEELTAINEQLTAAHHDLSYSKSKLDQILNTLAAPVVVLLGPDHIISTTNKAILSFWNKKADEVLGRPMLEVFPELKTQPFPSLWKQVLETGETIVHHERPVYFNHVEGRRLFYVDYHYQPLKDLDGKVNRVLATVIDNTNSVVARKAVEQAETQLRLAIESSKLGTWHFNFNTKTFTASERFKELFGFHADEAITYENALACISDEHKDVFVGAMRGAIQNKVSFEQEFNVTGLHDHQLRWVRVTGQLYEGDDLHGAFVAGTLLDITESKQDDLRKNDFIGMVSHELKTPLTSLSAYIQMLASKAQKAEDTFTGGALEKANNQVKKMTAMINGFLNVSRLESGKIHLSTQHFNLEELIEEVQGDVQLTNPSHQLEFTKCEAIFVEADRDKIGQVINNFLSNAIKYSPKGKSIQLVCTHLDGTVQVSVKDEGIGIAEHDLERLFERYYRVENNQTKTISGFGIGLYLCAEIIYRHGGEIWAESVLGEGSTFYFSLPLA</sequence>
<dbReference type="InterPro" id="IPR035965">
    <property type="entry name" value="PAS-like_dom_sf"/>
</dbReference>
<keyword evidence="10" id="KW-1133">Transmembrane helix</keyword>